<sequence>MVAECRFTIVGMFLKPRPQIDKIRSKFKELVTIKGSTKIGVYDNFNVFLDFTNEEDFNIVWFKQVIEIEEQQMWLHKWTPNFKPEEYFPIAPVWVLLPKLPFHMHTWYKPLEIYLATKGRTRLSMAKVRVEIDLLKPQPESVYVVLIHEKSPQTGFMQKLEYEGIPKYYKHCKKLGHTTDCRSFKRGKSL</sequence>
<gene>
    <name evidence="2" type="ORF">R3W88_019123</name>
</gene>
<dbReference type="InterPro" id="IPR025558">
    <property type="entry name" value="DUF4283"/>
</dbReference>
<comment type="caution">
    <text evidence="2">The sequence shown here is derived from an EMBL/GenBank/DDBJ whole genome shotgun (WGS) entry which is preliminary data.</text>
</comment>
<dbReference type="EMBL" id="JAWPEI010000010">
    <property type="protein sequence ID" value="KAK4713216.1"/>
    <property type="molecule type" value="Genomic_DNA"/>
</dbReference>
<evidence type="ECO:0000313" key="2">
    <source>
        <dbReference type="EMBL" id="KAK4713216.1"/>
    </source>
</evidence>
<keyword evidence="3" id="KW-1185">Reference proteome</keyword>
<organism evidence="2 3">
    <name type="scientific">Solanum pinnatisectum</name>
    <name type="common">tansyleaf nightshade</name>
    <dbReference type="NCBI Taxonomy" id="50273"/>
    <lineage>
        <taxon>Eukaryota</taxon>
        <taxon>Viridiplantae</taxon>
        <taxon>Streptophyta</taxon>
        <taxon>Embryophyta</taxon>
        <taxon>Tracheophyta</taxon>
        <taxon>Spermatophyta</taxon>
        <taxon>Magnoliopsida</taxon>
        <taxon>eudicotyledons</taxon>
        <taxon>Gunneridae</taxon>
        <taxon>Pentapetalae</taxon>
        <taxon>asterids</taxon>
        <taxon>lamiids</taxon>
        <taxon>Solanales</taxon>
        <taxon>Solanaceae</taxon>
        <taxon>Solanoideae</taxon>
        <taxon>Solaneae</taxon>
        <taxon>Solanum</taxon>
    </lineage>
</organism>
<evidence type="ECO:0000313" key="3">
    <source>
        <dbReference type="Proteomes" id="UP001311915"/>
    </source>
</evidence>
<dbReference type="PANTHER" id="PTHR31286:SF164">
    <property type="entry name" value="ZINC FINGER, CCHC-TYPE"/>
    <property type="match status" value="1"/>
</dbReference>
<name>A0AAV9KIF2_9SOLN</name>
<protein>
    <recommendedName>
        <fullName evidence="1">DUF4283 domain-containing protein</fullName>
    </recommendedName>
</protein>
<accession>A0AAV9KIF2</accession>
<dbReference type="Proteomes" id="UP001311915">
    <property type="component" value="Unassembled WGS sequence"/>
</dbReference>
<dbReference type="AlphaFoldDB" id="A0AAV9KIF2"/>
<dbReference type="Pfam" id="PF14111">
    <property type="entry name" value="DUF4283"/>
    <property type="match status" value="1"/>
</dbReference>
<dbReference type="PANTHER" id="PTHR31286">
    <property type="entry name" value="GLYCINE-RICH CELL WALL STRUCTURAL PROTEIN 1.8-LIKE"/>
    <property type="match status" value="1"/>
</dbReference>
<reference evidence="2 3" key="1">
    <citation type="submission" date="2023-10" db="EMBL/GenBank/DDBJ databases">
        <title>Genome-Wide Identification Analysis in wild type Solanum Pinnatisectum Reveals Some Genes Defensing Phytophthora Infestans.</title>
        <authorList>
            <person name="Sun C."/>
        </authorList>
    </citation>
    <scope>NUCLEOTIDE SEQUENCE [LARGE SCALE GENOMIC DNA]</scope>
    <source>
        <strain evidence="2">LQN</strain>
        <tissue evidence="2">Leaf</tissue>
    </source>
</reference>
<proteinExistence type="predicted"/>
<feature type="domain" description="DUF4283" evidence="1">
    <location>
        <begin position="3"/>
        <end position="86"/>
    </location>
</feature>
<evidence type="ECO:0000259" key="1">
    <source>
        <dbReference type="Pfam" id="PF14111"/>
    </source>
</evidence>
<dbReference type="InterPro" id="IPR040256">
    <property type="entry name" value="At4g02000-like"/>
</dbReference>